<sequence length="204" mass="22727">MTMISPPSPNSSMLVPEQKPTAACADVVFNLPIKETFTYEVPIHFIGMIKKGMRVFVPFGRRRITGYVVSLSDHNLENIALKPIEDLPDTEPVISEELLSLTKWIANYYQSSWGEAIKAALPAGLDDISLNKLTLTDKGVQALTYKFQSVSANHILNTLHKRKSMTSKQLGRLLKKKYNPGVLLKLKRDGLVGSKNQTKRSSLS</sequence>
<reference evidence="5" key="1">
    <citation type="submission" date="2018-05" db="EMBL/GenBank/DDBJ databases">
        <authorList>
            <person name="Lanie J.A."/>
            <person name="Ng W.-L."/>
            <person name="Kazmierczak K.M."/>
            <person name="Andrzejewski T.M."/>
            <person name="Davidsen T.M."/>
            <person name="Wayne K.J."/>
            <person name="Tettelin H."/>
            <person name="Glass J.I."/>
            <person name="Rusch D."/>
            <person name="Podicherti R."/>
            <person name="Tsui H.-C.T."/>
            <person name="Winkler M.E."/>
        </authorList>
    </citation>
    <scope>NUCLEOTIDE SEQUENCE</scope>
</reference>
<dbReference type="GO" id="GO:0043138">
    <property type="term" value="F:3'-5' DNA helicase activity"/>
    <property type="evidence" value="ECO:0007669"/>
    <property type="project" value="TreeGrafter"/>
</dbReference>
<dbReference type="Gene3D" id="3.40.1440.60">
    <property type="entry name" value="PriA, 3(prime) DNA-binding domain"/>
    <property type="match status" value="1"/>
</dbReference>
<dbReference type="PANTHER" id="PTHR30580">
    <property type="entry name" value="PRIMOSOMAL PROTEIN N"/>
    <property type="match status" value="1"/>
</dbReference>
<dbReference type="GO" id="GO:0005524">
    <property type="term" value="F:ATP binding"/>
    <property type="evidence" value="ECO:0007669"/>
    <property type="project" value="UniProtKB-KW"/>
</dbReference>
<dbReference type="InterPro" id="IPR041222">
    <property type="entry name" value="PriA_3primeBD"/>
</dbReference>
<evidence type="ECO:0000256" key="3">
    <source>
        <dbReference type="ARBA" id="ARBA00023125"/>
    </source>
</evidence>
<accession>A0A382SNK2</accession>
<protein>
    <recommendedName>
        <fullName evidence="4">Primosomal protein N' 3' DNA-binding domain-containing protein</fullName>
    </recommendedName>
</protein>
<dbReference type="GO" id="GO:0006302">
    <property type="term" value="P:double-strand break repair"/>
    <property type="evidence" value="ECO:0007669"/>
    <property type="project" value="TreeGrafter"/>
</dbReference>
<evidence type="ECO:0000259" key="4">
    <source>
        <dbReference type="Pfam" id="PF17764"/>
    </source>
</evidence>
<dbReference type="AlphaFoldDB" id="A0A382SNK2"/>
<feature type="domain" description="Primosomal protein N' 3' DNA-binding" evidence="4">
    <location>
        <begin position="26"/>
        <end position="122"/>
    </location>
</feature>
<organism evidence="5">
    <name type="scientific">marine metagenome</name>
    <dbReference type="NCBI Taxonomy" id="408172"/>
    <lineage>
        <taxon>unclassified sequences</taxon>
        <taxon>metagenomes</taxon>
        <taxon>ecological metagenomes</taxon>
    </lineage>
</organism>
<keyword evidence="3" id="KW-0238">DNA-binding</keyword>
<evidence type="ECO:0000256" key="2">
    <source>
        <dbReference type="ARBA" id="ARBA00022840"/>
    </source>
</evidence>
<dbReference type="EMBL" id="UINC01130441">
    <property type="protein sequence ID" value="SVD11504.1"/>
    <property type="molecule type" value="Genomic_DNA"/>
</dbReference>
<evidence type="ECO:0000313" key="5">
    <source>
        <dbReference type="EMBL" id="SVD11504.1"/>
    </source>
</evidence>
<proteinExistence type="predicted"/>
<dbReference type="GO" id="GO:0006270">
    <property type="term" value="P:DNA replication initiation"/>
    <property type="evidence" value="ECO:0007669"/>
    <property type="project" value="TreeGrafter"/>
</dbReference>
<dbReference type="PANTHER" id="PTHR30580:SF1">
    <property type="entry name" value="COMF OPERON PROTEIN 1"/>
    <property type="match status" value="1"/>
</dbReference>
<name>A0A382SNK2_9ZZZZ</name>
<dbReference type="GO" id="GO:0003677">
    <property type="term" value="F:DNA binding"/>
    <property type="evidence" value="ECO:0007669"/>
    <property type="project" value="UniProtKB-KW"/>
</dbReference>
<keyword evidence="2" id="KW-0067">ATP-binding</keyword>
<keyword evidence="1" id="KW-0547">Nucleotide-binding</keyword>
<feature type="non-terminal residue" evidence="5">
    <location>
        <position position="204"/>
    </location>
</feature>
<dbReference type="GO" id="GO:0006310">
    <property type="term" value="P:DNA recombination"/>
    <property type="evidence" value="ECO:0007669"/>
    <property type="project" value="TreeGrafter"/>
</dbReference>
<dbReference type="Pfam" id="PF17764">
    <property type="entry name" value="PriA_3primeBD"/>
    <property type="match status" value="1"/>
</dbReference>
<evidence type="ECO:0000256" key="1">
    <source>
        <dbReference type="ARBA" id="ARBA00022741"/>
    </source>
</evidence>
<gene>
    <name evidence="5" type="ORF">METZ01_LOCUS364358</name>
</gene>
<dbReference type="FunFam" id="3.40.1440.60:FF:000001">
    <property type="entry name" value="Primosomal protein N"/>
    <property type="match status" value="1"/>
</dbReference>
<dbReference type="InterPro" id="IPR042115">
    <property type="entry name" value="PriA_3primeBD_sf"/>
</dbReference>